<keyword evidence="1" id="KW-0732">Signal</keyword>
<organism evidence="2 3">
    <name type="scientific">Candidozyma auris</name>
    <name type="common">Yeast</name>
    <name type="synonym">Candida auris</name>
    <dbReference type="NCBI Taxonomy" id="498019"/>
    <lineage>
        <taxon>Eukaryota</taxon>
        <taxon>Fungi</taxon>
        <taxon>Dikarya</taxon>
        <taxon>Ascomycota</taxon>
        <taxon>Saccharomycotina</taxon>
        <taxon>Pichiomycetes</taxon>
        <taxon>Metschnikowiaceae</taxon>
        <taxon>Candidozyma</taxon>
    </lineage>
</organism>
<evidence type="ECO:0000313" key="2">
    <source>
        <dbReference type="EMBL" id="KNE00384.1"/>
    </source>
</evidence>
<feature type="signal peptide" evidence="1">
    <location>
        <begin position="1"/>
        <end position="19"/>
    </location>
</feature>
<dbReference type="EMBL" id="LGST01000018">
    <property type="protein sequence ID" value="KNE00384.1"/>
    <property type="molecule type" value="Genomic_DNA"/>
</dbReference>
<protein>
    <submittedName>
        <fullName evidence="2">Uncharacterized protein</fullName>
    </submittedName>
</protein>
<proteinExistence type="predicted"/>
<reference evidence="3" key="1">
    <citation type="journal article" date="2015" name="BMC Genomics">
        <title>Draft genome of a commonly misdiagnosed multidrug resistant pathogen Candida auris.</title>
        <authorList>
            <person name="Chatterjee S."/>
            <person name="Alampalli S.V."/>
            <person name="Nageshan R.K."/>
            <person name="Chettiar S.T."/>
            <person name="Joshi S."/>
            <person name="Tatu U.S."/>
        </authorList>
    </citation>
    <scope>NUCLEOTIDE SEQUENCE [LARGE SCALE GENOMIC DNA]</scope>
    <source>
        <strain evidence="3">6684</strain>
    </source>
</reference>
<dbReference type="AlphaFoldDB" id="A0A0L0P281"/>
<comment type="caution">
    <text evidence="2">The sequence shown here is derived from an EMBL/GenBank/DDBJ whole genome shotgun (WGS) entry which is preliminary data.</text>
</comment>
<dbReference type="Proteomes" id="UP000037122">
    <property type="component" value="Unassembled WGS sequence"/>
</dbReference>
<feature type="chain" id="PRO_5005545512" evidence="1">
    <location>
        <begin position="20"/>
        <end position="41"/>
    </location>
</feature>
<evidence type="ECO:0000256" key="1">
    <source>
        <dbReference type="SAM" id="SignalP"/>
    </source>
</evidence>
<name>A0A0L0P281_CANAR</name>
<sequence length="41" mass="4718">MYCDLLCIRVLMLSVGAKSVEDQCNGIEKLEQKQLEVFLEK</sequence>
<accession>A0A0L0P281</accession>
<gene>
    <name evidence="2" type="ORF">QG37_02410</name>
</gene>
<evidence type="ECO:0000313" key="3">
    <source>
        <dbReference type="Proteomes" id="UP000037122"/>
    </source>
</evidence>